<gene>
    <name evidence="1" type="ORF">Cch02nite_32410</name>
</gene>
<sequence>MRHSPSSGTPCLVCATPIGHAPTCPADNPEALYLLTEPIDGGTRSWTIAGARYTTTEQRRSDVRAATGDMRWFRPIDEPQLPMSPGLFIQAVLEEPSFGRHTARFGISPTRWLRVPDCQCDRWRCHHMPADMTDPDLVMQVSIYAFVLRFSKGWDTYWIADTGVSRVALAIDSVDDPIPVAHTKACARRWCDKCPGTMKPRSDAGVREPCACTCHLPTSPA</sequence>
<protein>
    <submittedName>
        <fullName evidence="1">Uncharacterized protein</fullName>
    </submittedName>
</protein>
<evidence type="ECO:0000313" key="2">
    <source>
        <dbReference type="Proteomes" id="UP000619293"/>
    </source>
</evidence>
<keyword evidence="2" id="KW-1185">Reference proteome</keyword>
<accession>A0A8J3JZP1</accession>
<dbReference type="AlphaFoldDB" id="A0A8J3JZP1"/>
<name>A0A8J3JZP1_9ACTN</name>
<organism evidence="1 2">
    <name type="scientific">Catellatospora chokoriensis</name>
    <dbReference type="NCBI Taxonomy" id="310353"/>
    <lineage>
        <taxon>Bacteria</taxon>
        <taxon>Bacillati</taxon>
        <taxon>Actinomycetota</taxon>
        <taxon>Actinomycetes</taxon>
        <taxon>Micromonosporales</taxon>
        <taxon>Micromonosporaceae</taxon>
        <taxon>Catellatospora</taxon>
    </lineage>
</organism>
<proteinExistence type="predicted"/>
<dbReference type="EMBL" id="BONG01000018">
    <property type="protein sequence ID" value="GIF89797.1"/>
    <property type="molecule type" value="Genomic_DNA"/>
</dbReference>
<reference evidence="1 2" key="1">
    <citation type="submission" date="2021-01" db="EMBL/GenBank/DDBJ databases">
        <title>Whole genome shotgun sequence of Catellatospora chokoriensis NBRC 107358.</title>
        <authorList>
            <person name="Komaki H."/>
            <person name="Tamura T."/>
        </authorList>
    </citation>
    <scope>NUCLEOTIDE SEQUENCE [LARGE SCALE GENOMIC DNA]</scope>
    <source>
        <strain evidence="1 2">NBRC 107358</strain>
    </source>
</reference>
<dbReference type="Proteomes" id="UP000619293">
    <property type="component" value="Unassembled WGS sequence"/>
</dbReference>
<evidence type="ECO:0000313" key="1">
    <source>
        <dbReference type="EMBL" id="GIF89797.1"/>
    </source>
</evidence>
<comment type="caution">
    <text evidence="1">The sequence shown here is derived from an EMBL/GenBank/DDBJ whole genome shotgun (WGS) entry which is preliminary data.</text>
</comment>